<dbReference type="AlphaFoldDB" id="A0A2V3PRI6"/>
<dbReference type="EMBL" id="QICL01000010">
    <property type="protein sequence ID" value="PXV64431.1"/>
    <property type="molecule type" value="Genomic_DNA"/>
</dbReference>
<accession>A0A2V3PRI6</accession>
<dbReference type="Pfam" id="PF04235">
    <property type="entry name" value="DUF418"/>
    <property type="match status" value="1"/>
</dbReference>
<evidence type="ECO:0000313" key="3">
    <source>
        <dbReference type="EMBL" id="PXV64431.1"/>
    </source>
</evidence>
<sequence>MSEPKRIDVADVLRGFAIMGIFLIHTIEHFNFYSFPEVENEWLKFTDKAIWDSVFFVFSGKAYGIFALLFGFSFFIQDNNRMQKGSDFRPRFAWRLVLLFLWGNINAMFFTGEILVFFSIMGFVLLFVCRLSNKVVFIIATILMLQPFEWYKLISALMNPEYVAGESMVGYYFGEAYKVQMNGTFLETVKMNLGVGQMANFSYAWEYGRVFQTASLFMFGMLVGRTGLFLNTEDNLKFWKKAFVISILCFFPLSGLVNLIPQFIEKGPVLSSLKIILNPLANLMFMVFIVSLIINLYYTTKFHTILGKLAPYGMMSLTAYVTQSIVGSFLFYNWGLGLHDKLSITFSFLLGIVLFLLQYSFACWWMKRHKHGPLEYIWRKATWIGAKN</sequence>
<reference evidence="3 4" key="1">
    <citation type="submission" date="2018-03" db="EMBL/GenBank/DDBJ databases">
        <title>Genomic Encyclopedia of Archaeal and Bacterial Type Strains, Phase II (KMG-II): from individual species to whole genera.</title>
        <authorList>
            <person name="Goeker M."/>
        </authorList>
    </citation>
    <scope>NUCLEOTIDE SEQUENCE [LARGE SCALE GENOMIC DNA]</scope>
    <source>
        <strain evidence="3 4">DSM 100214</strain>
    </source>
</reference>
<evidence type="ECO:0000313" key="4">
    <source>
        <dbReference type="Proteomes" id="UP000247973"/>
    </source>
</evidence>
<organism evidence="3 4">
    <name type="scientific">Dysgonomonas alginatilytica</name>
    <dbReference type="NCBI Taxonomy" id="1605892"/>
    <lineage>
        <taxon>Bacteria</taxon>
        <taxon>Pseudomonadati</taxon>
        <taxon>Bacteroidota</taxon>
        <taxon>Bacteroidia</taxon>
        <taxon>Bacteroidales</taxon>
        <taxon>Dysgonomonadaceae</taxon>
        <taxon>Dysgonomonas</taxon>
    </lineage>
</organism>
<dbReference type="OrthoDB" id="9807744at2"/>
<dbReference type="Proteomes" id="UP000247973">
    <property type="component" value="Unassembled WGS sequence"/>
</dbReference>
<comment type="caution">
    <text evidence="3">The sequence shown here is derived from an EMBL/GenBank/DDBJ whole genome shotgun (WGS) entry which is preliminary data.</text>
</comment>
<dbReference type="RefSeq" id="WP_110310548.1">
    <property type="nucleotide sequence ID" value="NZ_QICL01000010.1"/>
</dbReference>
<dbReference type="PANTHER" id="PTHR30590">
    <property type="entry name" value="INNER MEMBRANE PROTEIN"/>
    <property type="match status" value="1"/>
</dbReference>
<feature type="transmembrane region" description="Helical" evidence="1">
    <location>
        <begin position="210"/>
        <end position="230"/>
    </location>
</feature>
<dbReference type="InterPro" id="IPR052529">
    <property type="entry name" value="Bact_Transport_Assoc"/>
</dbReference>
<keyword evidence="4" id="KW-1185">Reference proteome</keyword>
<keyword evidence="1" id="KW-0812">Transmembrane</keyword>
<feature type="transmembrane region" description="Helical" evidence="1">
    <location>
        <begin position="309"/>
        <end position="332"/>
    </location>
</feature>
<dbReference type="InterPro" id="IPR007349">
    <property type="entry name" value="DUF418"/>
</dbReference>
<protein>
    <recommendedName>
        <fullName evidence="2">DUF418 domain-containing protein</fullName>
    </recommendedName>
</protein>
<feature type="transmembrane region" description="Helical" evidence="1">
    <location>
        <begin position="53"/>
        <end position="76"/>
    </location>
</feature>
<dbReference type="PANTHER" id="PTHR30590:SF2">
    <property type="entry name" value="INNER MEMBRANE PROTEIN"/>
    <property type="match status" value="1"/>
</dbReference>
<proteinExistence type="predicted"/>
<keyword evidence="1" id="KW-1133">Transmembrane helix</keyword>
<evidence type="ECO:0000256" key="1">
    <source>
        <dbReference type="SAM" id="Phobius"/>
    </source>
</evidence>
<evidence type="ECO:0000259" key="2">
    <source>
        <dbReference type="Pfam" id="PF04235"/>
    </source>
</evidence>
<keyword evidence="1" id="KW-0472">Membrane</keyword>
<feature type="domain" description="DUF418" evidence="2">
    <location>
        <begin position="224"/>
        <end position="384"/>
    </location>
</feature>
<feature type="transmembrane region" description="Helical" evidence="1">
    <location>
        <begin position="12"/>
        <end position="33"/>
    </location>
</feature>
<name>A0A2V3PRI6_9BACT</name>
<feature type="transmembrane region" description="Helical" evidence="1">
    <location>
        <begin position="242"/>
        <end position="264"/>
    </location>
</feature>
<feature type="transmembrane region" description="Helical" evidence="1">
    <location>
        <begin position="344"/>
        <end position="366"/>
    </location>
</feature>
<gene>
    <name evidence="3" type="ORF">CLV62_11075</name>
</gene>
<feature type="transmembrane region" description="Helical" evidence="1">
    <location>
        <begin position="276"/>
        <end position="297"/>
    </location>
</feature>